<sequence>MRDKTISNITEYIGICNDLINSGFFAFRGQCCSLWSLEPGIMRKVRRTFAGIGEGGLLFRLSVDHALELVRKAKVSGHFAENEPDLSILASLQHYGAATPLLDFSYDPLVALYFACLPHDESAVESDGKVFCINYPHQMRSHSSPLRPINDPSRINLDSTLEDASRYIWYWKTPEYLCRRSERQQSVFIFGWGLYWKYDTNKLIDELNVLVISAETKKSILNELNLSHGISEQTLFPDVYGFSHSNSHDKMIKHYSSEELYDKGEEQWRDGSPEWAAEYYKMAYTKNPNWIEARCKSALSLNCIGEQDKALTLINASMDTLGRNWKLLLCRSIIDCTGDKDWRVDMREAKAVADTENERSEFEAYLYEYGALLCVKTGITSR</sequence>
<dbReference type="InterPro" id="IPR011990">
    <property type="entry name" value="TPR-like_helical_dom_sf"/>
</dbReference>
<dbReference type="RefSeq" id="WP_092122646.1">
    <property type="nucleotide sequence ID" value="NZ_FMXO01000016.1"/>
</dbReference>
<dbReference type="Proteomes" id="UP000198771">
    <property type="component" value="Unassembled WGS sequence"/>
</dbReference>
<evidence type="ECO:0000259" key="1">
    <source>
        <dbReference type="SMART" id="SM00901"/>
    </source>
</evidence>
<evidence type="ECO:0000313" key="3">
    <source>
        <dbReference type="Proteomes" id="UP000198771"/>
    </source>
</evidence>
<accession>A0A1G6E6T9</accession>
<organism evidence="2 3">
    <name type="scientific">Desulfonatronum thiosulfatophilum</name>
    <dbReference type="NCBI Taxonomy" id="617002"/>
    <lineage>
        <taxon>Bacteria</taxon>
        <taxon>Pseudomonadati</taxon>
        <taxon>Thermodesulfobacteriota</taxon>
        <taxon>Desulfovibrionia</taxon>
        <taxon>Desulfovibrionales</taxon>
        <taxon>Desulfonatronaceae</taxon>
        <taxon>Desulfonatronum</taxon>
    </lineage>
</organism>
<dbReference type="STRING" id="617002.SAMN05660653_02624"/>
<dbReference type="OrthoDB" id="9816036at2"/>
<dbReference type="EMBL" id="FMXO01000016">
    <property type="protein sequence ID" value="SDB53082.1"/>
    <property type="molecule type" value="Genomic_DNA"/>
</dbReference>
<gene>
    <name evidence="2" type="ORF">SAMN05660653_02624</name>
</gene>
<dbReference type="SUPFAM" id="SSF48452">
    <property type="entry name" value="TPR-like"/>
    <property type="match status" value="1"/>
</dbReference>
<dbReference type="Pfam" id="PF08867">
    <property type="entry name" value="FRG"/>
    <property type="match status" value="1"/>
</dbReference>
<keyword evidence="3" id="KW-1185">Reference proteome</keyword>
<feature type="domain" description="FRG" evidence="1">
    <location>
        <begin position="21"/>
        <end position="131"/>
    </location>
</feature>
<reference evidence="2 3" key="1">
    <citation type="submission" date="2016-10" db="EMBL/GenBank/DDBJ databases">
        <authorList>
            <person name="de Groot N.N."/>
        </authorList>
    </citation>
    <scope>NUCLEOTIDE SEQUENCE [LARGE SCALE GENOMIC DNA]</scope>
    <source>
        <strain evidence="2 3">ASO4-2</strain>
    </source>
</reference>
<dbReference type="SMART" id="SM00901">
    <property type="entry name" value="FRG"/>
    <property type="match status" value="1"/>
</dbReference>
<dbReference type="AlphaFoldDB" id="A0A1G6E6T9"/>
<dbReference type="InterPro" id="IPR014966">
    <property type="entry name" value="FRG-dom"/>
</dbReference>
<proteinExistence type="predicted"/>
<evidence type="ECO:0000313" key="2">
    <source>
        <dbReference type="EMBL" id="SDB53082.1"/>
    </source>
</evidence>
<protein>
    <submittedName>
        <fullName evidence="2">FRG domain-containing protein</fullName>
    </submittedName>
</protein>
<name>A0A1G6E6T9_9BACT</name>